<sequence>MKKYLLTILVLCVCCSNAVFQRCRSVPVPATIPVCPSRSVVIYGNQCCPAKDYYEVSSLGCKGAWKSAGNSGVCPYGQSMFWIFDERYCCDNKDIYDSATASCHAGGVLGAAINGHCATNFYISLLFSLFWLLKPPTQPARNPLTKLSEEPVQMVRLLSLEDKIAVRMLMFMTLIATSVVTETRSAQLSEESAQMDSSWLPTSIEASTLTTHCVMKTDENGVLVTDNTNLLFWIFNGSIIVKEQWMIDCIQDQKLIQQDFKYLIEKVQFKGVLYDTVLQWSEAMAKGDVPYLYGVQVAIAMKACSNIVTLSALITNHGGILLDQFPDKSIYNSGSHPYMHSHLGPLFVLHDDETDLSKFKNDKMFTLFTEDEFIAFMLRRDIKKDSSENPICVLREQE</sequence>
<dbReference type="SUPFAM" id="SSF52113">
    <property type="entry name" value="BRCT domain"/>
    <property type="match status" value="1"/>
</dbReference>
<accession>E3M0T1</accession>
<dbReference type="STRING" id="31234.E3M0T1"/>
<evidence type="ECO:0000313" key="4">
    <source>
        <dbReference type="Proteomes" id="UP000008281"/>
    </source>
</evidence>
<dbReference type="EMBL" id="DS268421">
    <property type="protein sequence ID" value="EFO88703.1"/>
    <property type="molecule type" value="Genomic_DNA"/>
</dbReference>
<dbReference type="eggNOG" id="KOG4177">
    <property type="taxonomic scope" value="Eukaryota"/>
</dbReference>
<gene>
    <name evidence="3" type="ORF">CRE_06413</name>
</gene>
<feature type="domain" description="BRCT" evidence="2">
    <location>
        <begin position="240"/>
        <end position="263"/>
    </location>
</feature>
<evidence type="ECO:0000256" key="1">
    <source>
        <dbReference type="SAM" id="SignalP"/>
    </source>
</evidence>
<dbReference type="InterPro" id="IPR053345">
    <property type="entry name" value="Ankyrin_repeat-containing"/>
</dbReference>
<dbReference type="InterPro" id="IPR036420">
    <property type="entry name" value="BRCT_dom_sf"/>
</dbReference>
<proteinExistence type="predicted"/>
<keyword evidence="1" id="KW-0732">Signal</keyword>
<reference evidence="3" key="1">
    <citation type="submission" date="2007-07" db="EMBL/GenBank/DDBJ databases">
        <title>PCAP assembly of the Caenorhabditis remanei genome.</title>
        <authorList>
            <consortium name="The Caenorhabditis remanei Sequencing Consortium"/>
            <person name="Wilson R.K."/>
        </authorList>
    </citation>
    <scope>NUCLEOTIDE SEQUENCE [LARGE SCALE GENOMIC DNA]</scope>
    <source>
        <strain evidence="3">PB4641</strain>
    </source>
</reference>
<dbReference type="Pfam" id="PF00533">
    <property type="entry name" value="BRCT"/>
    <property type="match status" value="1"/>
</dbReference>
<dbReference type="PROSITE" id="PS50172">
    <property type="entry name" value="BRCT"/>
    <property type="match status" value="1"/>
</dbReference>
<dbReference type="PANTHER" id="PTHR22956">
    <property type="entry name" value="ANKYRIN REPEAT-CONTAINING PROTEIN F37A4.4-RELATED-RELATED"/>
    <property type="match status" value="1"/>
</dbReference>
<dbReference type="InParanoid" id="E3M0T1"/>
<dbReference type="PANTHER" id="PTHR22956:SF14">
    <property type="entry name" value="BRCT DOMAIN-CONTAINING PROTEIN"/>
    <property type="match status" value="1"/>
</dbReference>
<dbReference type="Gene3D" id="3.40.50.10190">
    <property type="entry name" value="BRCT domain"/>
    <property type="match status" value="1"/>
</dbReference>
<name>E3M0T1_CAERE</name>
<protein>
    <recommendedName>
        <fullName evidence="2">BRCT domain-containing protein</fullName>
    </recommendedName>
</protein>
<dbReference type="AlphaFoldDB" id="E3M0T1"/>
<dbReference type="InterPro" id="IPR001357">
    <property type="entry name" value="BRCT_dom"/>
</dbReference>
<dbReference type="HOGENOM" id="CLU_693058_0_0_1"/>
<keyword evidence="4" id="KW-1185">Reference proteome</keyword>
<evidence type="ECO:0000313" key="3">
    <source>
        <dbReference type="EMBL" id="EFO88703.1"/>
    </source>
</evidence>
<dbReference type="Pfam" id="PF04942">
    <property type="entry name" value="CC"/>
    <property type="match status" value="2"/>
</dbReference>
<organism evidence="4">
    <name type="scientific">Caenorhabditis remanei</name>
    <name type="common">Caenorhabditis vulgaris</name>
    <dbReference type="NCBI Taxonomy" id="31234"/>
    <lineage>
        <taxon>Eukaryota</taxon>
        <taxon>Metazoa</taxon>
        <taxon>Ecdysozoa</taxon>
        <taxon>Nematoda</taxon>
        <taxon>Chromadorea</taxon>
        <taxon>Rhabditida</taxon>
        <taxon>Rhabditina</taxon>
        <taxon>Rhabditomorpha</taxon>
        <taxon>Rhabditoidea</taxon>
        <taxon>Rhabditidae</taxon>
        <taxon>Peloderinae</taxon>
        <taxon>Caenorhabditis</taxon>
    </lineage>
</organism>
<dbReference type="SMART" id="SM00292">
    <property type="entry name" value="BRCT"/>
    <property type="match status" value="1"/>
</dbReference>
<feature type="chain" id="PRO_5003175826" description="BRCT domain-containing protein" evidence="1">
    <location>
        <begin position="26"/>
        <end position="398"/>
    </location>
</feature>
<dbReference type="InterPro" id="IPR007026">
    <property type="entry name" value="CC_domain"/>
</dbReference>
<feature type="signal peptide" evidence="1">
    <location>
        <begin position="1"/>
        <end position="25"/>
    </location>
</feature>
<evidence type="ECO:0000259" key="2">
    <source>
        <dbReference type="PROSITE" id="PS50172"/>
    </source>
</evidence>
<dbReference type="Proteomes" id="UP000008281">
    <property type="component" value="Unassembled WGS sequence"/>
</dbReference>